<dbReference type="InterPro" id="IPR004610">
    <property type="entry name" value="RecJ"/>
</dbReference>
<feature type="domain" description="DDH" evidence="6">
    <location>
        <begin position="81"/>
        <end position="228"/>
    </location>
</feature>
<accession>A0A9D1H526</accession>
<evidence type="ECO:0000313" key="10">
    <source>
        <dbReference type="Proteomes" id="UP000824160"/>
    </source>
</evidence>
<dbReference type="Gene3D" id="3.90.1640.30">
    <property type="match status" value="1"/>
</dbReference>
<feature type="domain" description="DHHA1" evidence="7">
    <location>
        <begin position="348"/>
        <end position="441"/>
    </location>
</feature>
<evidence type="ECO:0000256" key="3">
    <source>
        <dbReference type="ARBA" id="ARBA00022722"/>
    </source>
</evidence>
<dbReference type="InterPro" id="IPR051673">
    <property type="entry name" value="SSDNA_exonuclease_RecJ"/>
</dbReference>
<evidence type="ECO:0000256" key="1">
    <source>
        <dbReference type="ARBA" id="ARBA00005915"/>
    </source>
</evidence>
<dbReference type="InterPro" id="IPR003156">
    <property type="entry name" value="DHHA1_dom"/>
</dbReference>
<comment type="similarity">
    <text evidence="1">Belongs to the RecJ family.</text>
</comment>
<dbReference type="Pfam" id="PF01368">
    <property type="entry name" value="DHH"/>
    <property type="match status" value="1"/>
</dbReference>
<keyword evidence="4" id="KW-0378">Hydrolase</keyword>
<dbReference type="Pfam" id="PF17768">
    <property type="entry name" value="RecJ_OB"/>
    <property type="match status" value="1"/>
</dbReference>
<gene>
    <name evidence="9" type="primary">recJ</name>
    <name evidence="9" type="ORF">IAC43_00620</name>
</gene>
<dbReference type="NCBIfam" id="TIGR00644">
    <property type="entry name" value="recJ"/>
    <property type="match status" value="1"/>
</dbReference>
<keyword evidence="3" id="KW-0540">Nuclease</keyword>
<dbReference type="GO" id="GO:0008409">
    <property type="term" value="F:5'-3' exonuclease activity"/>
    <property type="evidence" value="ECO:0007669"/>
    <property type="project" value="InterPro"/>
</dbReference>
<evidence type="ECO:0000256" key="2">
    <source>
        <dbReference type="ARBA" id="ARBA00019841"/>
    </source>
</evidence>
<organism evidence="9 10">
    <name type="scientific">Candidatus Faecivivens stercoripullorum</name>
    <dbReference type="NCBI Taxonomy" id="2840805"/>
    <lineage>
        <taxon>Bacteria</taxon>
        <taxon>Bacillati</taxon>
        <taxon>Bacillota</taxon>
        <taxon>Clostridia</taxon>
        <taxon>Eubacteriales</taxon>
        <taxon>Oscillospiraceae</taxon>
        <taxon>Oscillospiraceae incertae sedis</taxon>
        <taxon>Candidatus Faecivivens</taxon>
    </lineage>
</organism>
<keyword evidence="5 9" id="KW-0269">Exonuclease</keyword>
<evidence type="ECO:0000256" key="4">
    <source>
        <dbReference type="ARBA" id="ARBA00022801"/>
    </source>
</evidence>
<dbReference type="PANTHER" id="PTHR30255:SF2">
    <property type="entry name" value="SINGLE-STRANDED-DNA-SPECIFIC EXONUCLEASE RECJ"/>
    <property type="match status" value="1"/>
</dbReference>
<dbReference type="SUPFAM" id="SSF64182">
    <property type="entry name" value="DHH phosphoesterases"/>
    <property type="match status" value="1"/>
</dbReference>
<feature type="domain" description="RecJ OB" evidence="8">
    <location>
        <begin position="454"/>
        <end position="559"/>
    </location>
</feature>
<dbReference type="GO" id="GO:0003676">
    <property type="term" value="F:nucleic acid binding"/>
    <property type="evidence" value="ECO:0007669"/>
    <property type="project" value="InterPro"/>
</dbReference>
<evidence type="ECO:0000259" key="6">
    <source>
        <dbReference type="Pfam" id="PF01368"/>
    </source>
</evidence>
<evidence type="ECO:0000256" key="5">
    <source>
        <dbReference type="ARBA" id="ARBA00022839"/>
    </source>
</evidence>
<dbReference type="Proteomes" id="UP000824160">
    <property type="component" value="Unassembled WGS sequence"/>
</dbReference>
<proteinExistence type="inferred from homology"/>
<dbReference type="InterPro" id="IPR001667">
    <property type="entry name" value="DDH_dom"/>
</dbReference>
<dbReference type="GO" id="GO:0006281">
    <property type="term" value="P:DNA repair"/>
    <property type="evidence" value="ECO:0007669"/>
    <property type="project" value="InterPro"/>
</dbReference>
<dbReference type="InterPro" id="IPR041122">
    <property type="entry name" value="RecJ_OB"/>
</dbReference>
<name>A0A9D1H526_9FIRM</name>
<reference evidence="9" key="2">
    <citation type="journal article" date="2021" name="PeerJ">
        <title>Extensive microbial diversity within the chicken gut microbiome revealed by metagenomics and culture.</title>
        <authorList>
            <person name="Gilroy R."/>
            <person name="Ravi A."/>
            <person name="Getino M."/>
            <person name="Pursley I."/>
            <person name="Horton D.L."/>
            <person name="Alikhan N.F."/>
            <person name="Baker D."/>
            <person name="Gharbi K."/>
            <person name="Hall N."/>
            <person name="Watson M."/>
            <person name="Adriaenssens E.M."/>
            <person name="Foster-Nyarko E."/>
            <person name="Jarju S."/>
            <person name="Secka A."/>
            <person name="Antonio M."/>
            <person name="Oren A."/>
            <person name="Chaudhuri R.R."/>
            <person name="La Ragione R."/>
            <person name="Hildebrand F."/>
            <person name="Pallen M.J."/>
        </authorList>
    </citation>
    <scope>NUCLEOTIDE SEQUENCE</scope>
    <source>
        <strain evidence="9">ChiBcec7-5410</strain>
    </source>
</reference>
<evidence type="ECO:0000313" key="9">
    <source>
        <dbReference type="EMBL" id="HIT93666.1"/>
    </source>
</evidence>
<dbReference type="GO" id="GO:0006310">
    <property type="term" value="P:DNA recombination"/>
    <property type="evidence" value="ECO:0007669"/>
    <property type="project" value="InterPro"/>
</dbReference>
<reference evidence="9" key="1">
    <citation type="submission" date="2020-10" db="EMBL/GenBank/DDBJ databases">
        <authorList>
            <person name="Gilroy R."/>
        </authorList>
    </citation>
    <scope>NUCLEOTIDE SEQUENCE</scope>
    <source>
        <strain evidence="9">ChiBcec7-5410</strain>
    </source>
</reference>
<dbReference type="AlphaFoldDB" id="A0A9D1H526"/>
<dbReference type="InterPro" id="IPR038763">
    <property type="entry name" value="DHH_sf"/>
</dbReference>
<comment type="caution">
    <text evidence="9">The sequence shown here is derived from an EMBL/GenBank/DDBJ whole genome shotgun (WGS) entry which is preliminary data.</text>
</comment>
<sequence length="680" mass="74704">MPFTQWIYPAQSEERMRESRLLQREQGIPALLADILAARGFGSGNVAELLSDDGEMEDPFLLPDMQKAVDRIEKAIETGEKIAVYGDYDCDGVTSTAILYSYLQSMGADVCYYIPDRLDEGFGMNRGAVDHLHELGVTLIVTVDNGTSAIEEIGYAGELGIDVVVTDHHIPGPELPHAVAVVNPHRDEYTGFKQLCGAGVAFKLTAALDGGGYDMVMESFAPLAAIGTIGDVVPLVGENRLLVRKGMQLMPMSESAGLQALVTAAGLQDGELTASKIAFGLCPRINAAGRMGDARLAASLLLSEDVEEADAMAEKLCQLNQERRDEEERILEEIERQIAENPELLLDRVLVLSAPGLNHGVVGIVASRVMNMYGKPCFILSEEGELAVGSGRSLGNFGLFDAVYACRQLLERYGGHKLAAGLTLKTENIGPFRQAINQYAAARYDRMPVVQTVIDRRLRAADIDLSAVELLESLEPFGEGNPQPVFLMRDCMVEGITPLSGGKHIKLRVAFEGRSVFVLCFRMTPEQFIYPKGSMIDLLVCLEVNTFRDTKSISIRMRDIRPAGFEEKKNLNAAYYYEKMRRGEPVGEKIRAIGVPAIEELRALYRLLMGAGKECSPELLYLQSVDGKLNYCKYRLSLDIFREMGLVEISPDFSVIRLKPVSGKVKMEESSILRQLAAAN</sequence>
<dbReference type="EMBL" id="DVLW01000018">
    <property type="protein sequence ID" value="HIT93666.1"/>
    <property type="molecule type" value="Genomic_DNA"/>
</dbReference>
<dbReference type="Gene3D" id="3.10.310.30">
    <property type="match status" value="1"/>
</dbReference>
<dbReference type="Pfam" id="PF02272">
    <property type="entry name" value="DHHA1"/>
    <property type="match status" value="1"/>
</dbReference>
<evidence type="ECO:0000259" key="7">
    <source>
        <dbReference type="Pfam" id="PF02272"/>
    </source>
</evidence>
<protein>
    <recommendedName>
        <fullName evidence="2">Single-stranded-DNA-specific exonuclease RecJ</fullName>
    </recommendedName>
</protein>
<evidence type="ECO:0000259" key="8">
    <source>
        <dbReference type="Pfam" id="PF17768"/>
    </source>
</evidence>
<dbReference type="PANTHER" id="PTHR30255">
    <property type="entry name" value="SINGLE-STRANDED-DNA-SPECIFIC EXONUCLEASE RECJ"/>
    <property type="match status" value="1"/>
</dbReference>